<protein>
    <recommendedName>
        <fullName evidence="5">Putative pre-16S rRNA nuclease</fullName>
        <ecNumber evidence="5">3.1.-.-</ecNumber>
    </recommendedName>
</protein>
<evidence type="ECO:0000256" key="5">
    <source>
        <dbReference type="HAMAP-Rule" id="MF_00651"/>
    </source>
</evidence>
<keyword evidence="4 5" id="KW-0378">Hydrolase</keyword>
<dbReference type="SMART" id="SM00732">
    <property type="entry name" value="YqgFc"/>
    <property type="match status" value="1"/>
</dbReference>
<dbReference type="CDD" id="cd16964">
    <property type="entry name" value="YqgF"/>
    <property type="match status" value="1"/>
</dbReference>
<dbReference type="InterPro" id="IPR037027">
    <property type="entry name" value="YqgF/RNaseH-like_dom_sf"/>
</dbReference>
<dbReference type="InterPro" id="IPR005227">
    <property type="entry name" value="YqgF"/>
</dbReference>
<feature type="domain" description="YqgF/RNase H-like" evidence="6">
    <location>
        <begin position="2"/>
        <end position="100"/>
    </location>
</feature>
<evidence type="ECO:0000256" key="1">
    <source>
        <dbReference type="ARBA" id="ARBA00022490"/>
    </source>
</evidence>
<organism evidence="7 8">
    <name type="scientific">Maribellus luteus</name>
    <dbReference type="NCBI Taxonomy" id="2305463"/>
    <lineage>
        <taxon>Bacteria</taxon>
        <taxon>Pseudomonadati</taxon>
        <taxon>Bacteroidota</taxon>
        <taxon>Bacteroidia</taxon>
        <taxon>Marinilabiliales</taxon>
        <taxon>Prolixibacteraceae</taxon>
        <taxon>Maribellus</taxon>
    </lineage>
</organism>
<dbReference type="Gene3D" id="3.30.420.140">
    <property type="entry name" value="YqgF/RNase H-like domain"/>
    <property type="match status" value="1"/>
</dbReference>
<comment type="similarity">
    <text evidence="5">Belongs to the YqgF HJR family.</text>
</comment>
<dbReference type="Pfam" id="PF03652">
    <property type="entry name" value="RuvX"/>
    <property type="match status" value="1"/>
</dbReference>
<dbReference type="RefSeq" id="WP_119439846.1">
    <property type="nucleotide sequence ID" value="NZ_QWGR01000017.1"/>
</dbReference>
<keyword evidence="2 5" id="KW-0690">Ribosome biogenesis</keyword>
<evidence type="ECO:0000256" key="2">
    <source>
        <dbReference type="ARBA" id="ARBA00022517"/>
    </source>
</evidence>
<dbReference type="PANTHER" id="PTHR33317:SF4">
    <property type="entry name" value="POLYNUCLEOTIDYL TRANSFERASE, RIBONUCLEASE H-LIKE SUPERFAMILY PROTEIN"/>
    <property type="match status" value="1"/>
</dbReference>
<evidence type="ECO:0000256" key="4">
    <source>
        <dbReference type="ARBA" id="ARBA00022801"/>
    </source>
</evidence>
<evidence type="ECO:0000313" key="8">
    <source>
        <dbReference type="Proteomes" id="UP000265926"/>
    </source>
</evidence>
<accession>A0A399SQ17</accession>
<proteinExistence type="inferred from homology"/>
<dbReference type="GO" id="GO:0005829">
    <property type="term" value="C:cytosol"/>
    <property type="evidence" value="ECO:0007669"/>
    <property type="project" value="TreeGrafter"/>
</dbReference>
<evidence type="ECO:0000259" key="6">
    <source>
        <dbReference type="SMART" id="SM00732"/>
    </source>
</evidence>
<dbReference type="GO" id="GO:0004518">
    <property type="term" value="F:nuclease activity"/>
    <property type="evidence" value="ECO:0007669"/>
    <property type="project" value="UniProtKB-KW"/>
</dbReference>
<dbReference type="HAMAP" id="MF_00651">
    <property type="entry name" value="Nuclease_YqgF"/>
    <property type="match status" value="1"/>
</dbReference>
<comment type="caution">
    <text evidence="7">The sequence shown here is derived from an EMBL/GenBank/DDBJ whole genome shotgun (WGS) entry which is preliminary data.</text>
</comment>
<name>A0A399SQ17_9BACT</name>
<comment type="function">
    <text evidence="5">Could be a nuclease involved in processing of the 5'-end of pre-16S rRNA.</text>
</comment>
<evidence type="ECO:0000256" key="3">
    <source>
        <dbReference type="ARBA" id="ARBA00022722"/>
    </source>
</evidence>
<sequence length="140" mass="16453">MARILSIDYGKKRVGMAVTDPGQIIATRLTTIPTHTIWDFLKEYFLKEKVETVVVGYPRQMNNEASEAVRYINPFLRKFQQVYPEIRLELYDERFTSKMAFQTMIDGGLKKKQRQNKEMIDGISATIILQDYLEQQRNLQ</sequence>
<dbReference type="GO" id="GO:0000967">
    <property type="term" value="P:rRNA 5'-end processing"/>
    <property type="evidence" value="ECO:0007669"/>
    <property type="project" value="UniProtKB-UniRule"/>
</dbReference>
<dbReference type="EC" id="3.1.-.-" evidence="5"/>
<comment type="subcellular location">
    <subcellularLocation>
        <location evidence="5">Cytoplasm</location>
    </subcellularLocation>
</comment>
<dbReference type="OrthoDB" id="9796140at2"/>
<dbReference type="InterPro" id="IPR012337">
    <property type="entry name" value="RNaseH-like_sf"/>
</dbReference>
<dbReference type="NCBIfam" id="TIGR00250">
    <property type="entry name" value="RNAse_H_YqgF"/>
    <property type="match status" value="1"/>
</dbReference>
<dbReference type="AlphaFoldDB" id="A0A399SQ17"/>
<keyword evidence="3 5" id="KW-0540">Nuclease</keyword>
<gene>
    <name evidence="7" type="primary">ruvX</name>
    <name evidence="7" type="ORF">D1614_20430</name>
</gene>
<dbReference type="Proteomes" id="UP000265926">
    <property type="component" value="Unassembled WGS sequence"/>
</dbReference>
<keyword evidence="8" id="KW-1185">Reference proteome</keyword>
<dbReference type="InterPro" id="IPR006641">
    <property type="entry name" value="YqgF/RNaseH-like_dom"/>
</dbReference>
<evidence type="ECO:0000313" key="7">
    <source>
        <dbReference type="EMBL" id="RIJ46096.1"/>
    </source>
</evidence>
<dbReference type="EMBL" id="QWGR01000017">
    <property type="protein sequence ID" value="RIJ46096.1"/>
    <property type="molecule type" value="Genomic_DNA"/>
</dbReference>
<dbReference type="SUPFAM" id="SSF53098">
    <property type="entry name" value="Ribonuclease H-like"/>
    <property type="match status" value="1"/>
</dbReference>
<reference evidence="7 8" key="1">
    <citation type="submission" date="2018-08" db="EMBL/GenBank/DDBJ databases">
        <title>Pallidiluteibacterium maritimus gen. nov., sp. nov., isolated from coastal sediment.</title>
        <authorList>
            <person name="Zhou L.Y."/>
        </authorList>
    </citation>
    <scope>NUCLEOTIDE SEQUENCE [LARGE SCALE GENOMIC DNA]</scope>
    <source>
        <strain evidence="7 8">XSD2</strain>
    </source>
</reference>
<keyword evidence="1 5" id="KW-0963">Cytoplasm</keyword>
<dbReference type="PANTHER" id="PTHR33317">
    <property type="entry name" value="POLYNUCLEOTIDYL TRANSFERASE, RIBONUCLEASE H-LIKE SUPERFAMILY PROTEIN"/>
    <property type="match status" value="1"/>
</dbReference>
<dbReference type="GO" id="GO:0016788">
    <property type="term" value="F:hydrolase activity, acting on ester bonds"/>
    <property type="evidence" value="ECO:0007669"/>
    <property type="project" value="UniProtKB-UniRule"/>
</dbReference>